<feature type="region of interest" description="Disordered" evidence="2">
    <location>
        <begin position="26"/>
        <end position="84"/>
    </location>
</feature>
<keyword evidence="1 3" id="KW-0732">Signal</keyword>
<feature type="compositionally biased region" description="Pro residues" evidence="2">
    <location>
        <begin position="258"/>
        <end position="283"/>
    </location>
</feature>
<comment type="caution">
    <text evidence="5">The sequence shown here is derived from an EMBL/GenBank/DDBJ whole genome shotgun (WGS) entry which is preliminary data.</text>
</comment>
<feature type="signal peptide" evidence="3">
    <location>
        <begin position="1"/>
        <end position="23"/>
    </location>
</feature>
<feature type="compositionally biased region" description="Pro residues" evidence="2">
    <location>
        <begin position="54"/>
        <end position="69"/>
    </location>
</feature>
<dbReference type="Gene3D" id="2.70.70.10">
    <property type="entry name" value="Glucose Permease (Domain IIA)"/>
    <property type="match status" value="1"/>
</dbReference>
<proteinExistence type="predicted"/>
<evidence type="ECO:0000313" key="6">
    <source>
        <dbReference type="Proteomes" id="UP000265768"/>
    </source>
</evidence>
<sequence length="395" mass="40940">MRIRALLPPGALTLGLAVVVATAAPSAADPAPSPTPTPTPTASSGPRVNFVDPYVPPSAVPYPLRPQPGAPSVADGTETPADVAADPGADLMAARGEPRFQMPFPCGQAWTGDARSSSRHRTSYEIDFNRGNGPAADRGDEVVAAAAGRVVTAAHQGNANGFGNLVVIDHGGGWRTYYAHLHRLGVRAGQTVAQGQRIGEVGGTTRPGNSTVPHLHYEVRASGSYPGNIRAANFDGRRFPYPVATVTSKNCGDKGKPKPAPPKPAPPKPGQPGQPNPGQPAPSDPKKNPYTPQIVCGPGYRVIDSAALGDAGRVYLLYSDSTGHNCVVTLKSGAGVGKASATSAFLEVQKRSTTSDTGQYLYYAGPVRAHAPKICVRWGGSIGSQKYSSSFEHCG</sequence>
<evidence type="ECO:0000313" key="5">
    <source>
        <dbReference type="EMBL" id="RJL30027.1"/>
    </source>
</evidence>
<dbReference type="PANTHER" id="PTHR21666:SF289">
    <property type="entry name" value="L-ALA--D-GLU ENDOPEPTIDASE"/>
    <property type="match status" value="1"/>
</dbReference>
<dbReference type="InterPro" id="IPR016047">
    <property type="entry name" value="M23ase_b-sheet_dom"/>
</dbReference>
<dbReference type="EMBL" id="QZEY01000010">
    <property type="protein sequence ID" value="RJL30027.1"/>
    <property type="molecule type" value="Genomic_DNA"/>
</dbReference>
<feature type="domain" description="M23ase beta-sheet core" evidence="4">
    <location>
        <begin position="130"/>
        <end position="224"/>
    </location>
</feature>
<dbReference type="SUPFAM" id="SSF51261">
    <property type="entry name" value="Duplicated hybrid motif"/>
    <property type="match status" value="1"/>
</dbReference>
<dbReference type="CDD" id="cd12797">
    <property type="entry name" value="M23_peptidase"/>
    <property type="match status" value="1"/>
</dbReference>
<dbReference type="RefSeq" id="WP_119928940.1">
    <property type="nucleotide sequence ID" value="NZ_QZEY01000010.1"/>
</dbReference>
<gene>
    <name evidence="5" type="ORF">D5H75_24115</name>
</gene>
<evidence type="ECO:0000259" key="4">
    <source>
        <dbReference type="Pfam" id="PF01551"/>
    </source>
</evidence>
<name>A0A3A4AVC3_9ACTN</name>
<dbReference type="InterPro" id="IPR050570">
    <property type="entry name" value="Cell_wall_metabolism_enzyme"/>
</dbReference>
<dbReference type="Pfam" id="PF01551">
    <property type="entry name" value="Peptidase_M23"/>
    <property type="match status" value="1"/>
</dbReference>
<dbReference type="GO" id="GO:0004222">
    <property type="term" value="F:metalloendopeptidase activity"/>
    <property type="evidence" value="ECO:0007669"/>
    <property type="project" value="TreeGrafter"/>
</dbReference>
<accession>A0A3A4AVC3</accession>
<reference evidence="5 6" key="1">
    <citation type="submission" date="2018-09" db="EMBL/GenBank/DDBJ databases">
        <title>YIM 75507 draft genome.</title>
        <authorList>
            <person name="Tang S."/>
            <person name="Feng Y."/>
        </authorList>
    </citation>
    <scope>NUCLEOTIDE SEQUENCE [LARGE SCALE GENOMIC DNA]</scope>
    <source>
        <strain evidence="5 6">YIM 75507</strain>
    </source>
</reference>
<evidence type="ECO:0000256" key="1">
    <source>
        <dbReference type="ARBA" id="ARBA00022729"/>
    </source>
</evidence>
<dbReference type="Proteomes" id="UP000265768">
    <property type="component" value="Unassembled WGS sequence"/>
</dbReference>
<protein>
    <submittedName>
        <fullName evidence="5">M23 family metallopeptidase</fullName>
    </submittedName>
</protein>
<evidence type="ECO:0000256" key="3">
    <source>
        <dbReference type="SAM" id="SignalP"/>
    </source>
</evidence>
<feature type="region of interest" description="Disordered" evidence="2">
    <location>
        <begin position="245"/>
        <end position="292"/>
    </location>
</feature>
<dbReference type="OrthoDB" id="1099523at2"/>
<dbReference type="AlphaFoldDB" id="A0A3A4AVC3"/>
<organism evidence="5 6">
    <name type="scientific">Bailinhaonella thermotolerans</name>
    <dbReference type="NCBI Taxonomy" id="1070861"/>
    <lineage>
        <taxon>Bacteria</taxon>
        <taxon>Bacillati</taxon>
        <taxon>Actinomycetota</taxon>
        <taxon>Actinomycetes</taxon>
        <taxon>Streptosporangiales</taxon>
        <taxon>Streptosporangiaceae</taxon>
        <taxon>Bailinhaonella</taxon>
    </lineage>
</organism>
<evidence type="ECO:0000256" key="2">
    <source>
        <dbReference type="SAM" id="MobiDB-lite"/>
    </source>
</evidence>
<dbReference type="PANTHER" id="PTHR21666">
    <property type="entry name" value="PEPTIDASE-RELATED"/>
    <property type="match status" value="1"/>
</dbReference>
<dbReference type="InterPro" id="IPR011055">
    <property type="entry name" value="Dup_hybrid_motif"/>
</dbReference>
<feature type="chain" id="PRO_5017389889" evidence="3">
    <location>
        <begin position="24"/>
        <end position="395"/>
    </location>
</feature>
<keyword evidence="6" id="KW-1185">Reference proteome</keyword>